<dbReference type="GO" id="GO:0005524">
    <property type="term" value="F:ATP binding"/>
    <property type="evidence" value="ECO:0007669"/>
    <property type="project" value="UniProtKB-UniRule"/>
</dbReference>
<feature type="compositionally biased region" description="Polar residues" evidence="11">
    <location>
        <begin position="1"/>
        <end position="23"/>
    </location>
</feature>
<feature type="compositionally biased region" description="Gly residues" evidence="11">
    <location>
        <begin position="484"/>
        <end position="511"/>
    </location>
</feature>
<dbReference type="GO" id="GO:0032968">
    <property type="term" value="P:positive regulation of transcription elongation by RNA polymerase II"/>
    <property type="evidence" value="ECO:0007669"/>
    <property type="project" value="TreeGrafter"/>
</dbReference>
<dbReference type="InterPro" id="IPR017441">
    <property type="entry name" value="Protein_kinase_ATP_BS"/>
</dbReference>
<dbReference type="GO" id="GO:0000307">
    <property type="term" value="C:cyclin-dependent protein kinase holoenzyme complex"/>
    <property type="evidence" value="ECO:0007669"/>
    <property type="project" value="TreeGrafter"/>
</dbReference>
<feature type="region of interest" description="Disordered" evidence="11">
    <location>
        <begin position="364"/>
        <end position="572"/>
    </location>
</feature>
<name>A0A9W6BLM3_9CHLO</name>
<dbReference type="Gene3D" id="3.30.200.20">
    <property type="entry name" value="Phosphorylase Kinase, domain 1"/>
    <property type="match status" value="1"/>
</dbReference>
<evidence type="ECO:0000256" key="1">
    <source>
        <dbReference type="ARBA" id="ARBA00006485"/>
    </source>
</evidence>
<gene>
    <name evidence="13" type="primary">PLEST005565</name>
    <name evidence="13" type="ORF">PLESTB_000773800</name>
</gene>
<feature type="compositionally biased region" description="Gly residues" evidence="11">
    <location>
        <begin position="389"/>
        <end position="403"/>
    </location>
</feature>
<keyword evidence="3" id="KW-0723">Serine/threonine-protein kinase</keyword>
<evidence type="ECO:0000256" key="6">
    <source>
        <dbReference type="ARBA" id="ARBA00022777"/>
    </source>
</evidence>
<evidence type="ECO:0000256" key="8">
    <source>
        <dbReference type="ARBA" id="ARBA00047811"/>
    </source>
</evidence>
<protein>
    <recommendedName>
        <fullName evidence="2">cyclin-dependent kinase</fullName>
        <ecNumber evidence="2">2.7.11.22</ecNumber>
    </recommendedName>
</protein>
<evidence type="ECO:0000256" key="9">
    <source>
        <dbReference type="ARBA" id="ARBA00048367"/>
    </source>
</evidence>
<dbReference type="SMART" id="SM00220">
    <property type="entry name" value="S_TKc"/>
    <property type="match status" value="1"/>
</dbReference>
<dbReference type="InterPro" id="IPR011009">
    <property type="entry name" value="Kinase-like_dom_sf"/>
</dbReference>
<feature type="compositionally biased region" description="Low complexity" evidence="11">
    <location>
        <begin position="443"/>
        <end position="460"/>
    </location>
</feature>
<evidence type="ECO:0000256" key="7">
    <source>
        <dbReference type="ARBA" id="ARBA00022840"/>
    </source>
</evidence>
<keyword evidence="4" id="KW-0808">Transferase</keyword>
<proteinExistence type="inferred from homology"/>
<comment type="catalytic activity">
    <reaction evidence="9">
        <text>L-seryl-[protein] + ATP = O-phospho-L-seryl-[protein] + ADP + H(+)</text>
        <dbReference type="Rhea" id="RHEA:17989"/>
        <dbReference type="Rhea" id="RHEA-COMP:9863"/>
        <dbReference type="Rhea" id="RHEA-COMP:11604"/>
        <dbReference type="ChEBI" id="CHEBI:15378"/>
        <dbReference type="ChEBI" id="CHEBI:29999"/>
        <dbReference type="ChEBI" id="CHEBI:30616"/>
        <dbReference type="ChEBI" id="CHEBI:83421"/>
        <dbReference type="ChEBI" id="CHEBI:456216"/>
        <dbReference type="EC" id="2.7.11.22"/>
    </reaction>
</comment>
<dbReference type="Gene3D" id="1.10.510.10">
    <property type="entry name" value="Transferase(Phosphotransferase) domain 1"/>
    <property type="match status" value="1"/>
</dbReference>
<dbReference type="EMBL" id="BRXU01000008">
    <property type="protein sequence ID" value="GLC53661.1"/>
    <property type="molecule type" value="Genomic_DNA"/>
</dbReference>
<evidence type="ECO:0000259" key="12">
    <source>
        <dbReference type="PROSITE" id="PS50011"/>
    </source>
</evidence>
<dbReference type="GO" id="GO:0008353">
    <property type="term" value="F:RNA polymerase II CTD heptapeptide repeat kinase activity"/>
    <property type="evidence" value="ECO:0007669"/>
    <property type="project" value="TreeGrafter"/>
</dbReference>
<feature type="binding site" evidence="10">
    <location>
        <position position="68"/>
    </location>
    <ligand>
        <name>ATP</name>
        <dbReference type="ChEBI" id="CHEBI:30616"/>
    </ligand>
</feature>
<dbReference type="InterPro" id="IPR008271">
    <property type="entry name" value="Ser/Thr_kinase_AS"/>
</dbReference>
<evidence type="ECO:0000313" key="14">
    <source>
        <dbReference type="Proteomes" id="UP001165080"/>
    </source>
</evidence>
<feature type="compositionally biased region" description="Low complexity" evidence="11">
    <location>
        <begin position="558"/>
        <end position="572"/>
    </location>
</feature>
<keyword evidence="6" id="KW-0418">Kinase</keyword>
<feature type="compositionally biased region" description="Polar residues" evidence="11">
    <location>
        <begin position="432"/>
        <end position="442"/>
    </location>
</feature>
<reference evidence="13 14" key="1">
    <citation type="journal article" date="2023" name="Commun. Biol.">
        <title>Reorganization of the ancestral sex-determining regions during the evolution of trioecy in Pleodorina starrii.</title>
        <authorList>
            <person name="Takahashi K."/>
            <person name="Suzuki S."/>
            <person name="Kawai-Toyooka H."/>
            <person name="Yamamoto K."/>
            <person name="Hamaji T."/>
            <person name="Ootsuki R."/>
            <person name="Yamaguchi H."/>
            <person name="Kawachi M."/>
            <person name="Higashiyama T."/>
            <person name="Nozaki H."/>
        </authorList>
    </citation>
    <scope>NUCLEOTIDE SEQUENCE [LARGE SCALE GENOMIC DNA]</scope>
    <source>
        <strain evidence="13 14">NIES-4479</strain>
    </source>
</reference>
<dbReference type="EC" id="2.7.11.22" evidence="2"/>
<evidence type="ECO:0000256" key="2">
    <source>
        <dbReference type="ARBA" id="ARBA00012425"/>
    </source>
</evidence>
<evidence type="ECO:0000256" key="4">
    <source>
        <dbReference type="ARBA" id="ARBA00022679"/>
    </source>
</evidence>
<dbReference type="CDD" id="cd07840">
    <property type="entry name" value="STKc_CDK9_like"/>
    <property type="match status" value="1"/>
</dbReference>
<dbReference type="SUPFAM" id="SSF56112">
    <property type="entry name" value="Protein kinase-like (PK-like)"/>
    <property type="match status" value="1"/>
</dbReference>
<dbReference type="InterPro" id="IPR050108">
    <property type="entry name" value="CDK"/>
</dbReference>
<comment type="similarity">
    <text evidence="1">Belongs to the protein kinase superfamily. CMGC Ser/Thr protein kinase family. CDC2/CDKX subfamily.</text>
</comment>
<dbReference type="PANTHER" id="PTHR24056">
    <property type="entry name" value="CELL DIVISION PROTEIN KINASE"/>
    <property type="match status" value="1"/>
</dbReference>
<feature type="domain" description="Protein kinase" evidence="12">
    <location>
        <begin position="39"/>
        <end position="339"/>
    </location>
</feature>
<keyword evidence="7 10" id="KW-0067">ATP-binding</keyword>
<sequence length="572" mass="61835">MAQLTSTSNTPLTRIEMPSSTSGDDLFGGTRSIHSAYVFSVDKQIGEGTYGQVFMGHDRKTNDKVALKKIRMDTEKEGFPITAIREIKILSTLSHPNVVNLREIVRSEIHKNNNFKGSIYMVFDYADYDLTGLMESTKYVFTEPQVKCILKQLLKGLAYCHNNGVLHRDLKASNILIDTKGTVKLADFGLARPYNAEQDAGFTNRVITLWYRPPELLLGAVKYGGEVDMWSVGCIFAELLTGKPLFPGKDDMDQMDKIFQIMGAPTEQAWPGVAALNLKLYKNVPLDKYPRQHRLRETLRSKGVGRHISEEAIRLLEKMLCLDPKRRITAADAVMDPYMWSDPMPCEPQQLPCRGSGHEFTMKKRRNDQHREQQQQVGPPMALPPVPNYGGGGNAHHGYGPAGGPDPKRPRYGGPGPGPVPQAYAGAGHQRPAQQQQYNAGASTSSYGSHTSSQSGFGRQMPGGGGSYGMAGSQSQQQQYGQRQDGGGRGGPAGGYSGGGGMGPPQQMGGGHHQHMGGQSYGGHQGMQMGGGGGPAGYRGGPAGGQQQGGYGAGGSRGAAQGQQQNWQQPKR</sequence>
<evidence type="ECO:0000256" key="5">
    <source>
        <dbReference type="ARBA" id="ARBA00022741"/>
    </source>
</evidence>
<evidence type="ECO:0000313" key="13">
    <source>
        <dbReference type="EMBL" id="GLC53661.1"/>
    </source>
</evidence>
<dbReference type="PROSITE" id="PS00108">
    <property type="entry name" value="PROTEIN_KINASE_ST"/>
    <property type="match status" value="1"/>
</dbReference>
<dbReference type="Proteomes" id="UP001165080">
    <property type="component" value="Unassembled WGS sequence"/>
</dbReference>
<feature type="compositionally biased region" description="Gly residues" evidence="11">
    <location>
        <begin position="519"/>
        <end position="557"/>
    </location>
</feature>
<dbReference type="GO" id="GO:0005634">
    <property type="term" value="C:nucleus"/>
    <property type="evidence" value="ECO:0007669"/>
    <property type="project" value="TreeGrafter"/>
</dbReference>
<evidence type="ECO:0000256" key="3">
    <source>
        <dbReference type="ARBA" id="ARBA00022527"/>
    </source>
</evidence>
<dbReference type="PANTHER" id="PTHR24056:SF546">
    <property type="entry name" value="CYCLIN-DEPENDENT KINASE 12"/>
    <property type="match status" value="1"/>
</dbReference>
<dbReference type="GO" id="GO:0004693">
    <property type="term" value="F:cyclin-dependent protein serine/threonine kinase activity"/>
    <property type="evidence" value="ECO:0007669"/>
    <property type="project" value="UniProtKB-EC"/>
</dbReference>
<accession>A0A9W6BLM3</accession>
<keyword evidence="5 10" id="KW-0547">Nucleotide-binding</keyword>
<dbReference type="AlphaFoldDB" id="A0A9W6BLM3"/>
<evidence type="ECO:0000256" key="11">
    <source>
        <dbReference type="SAM" id="MobiDB-lite"/>
    </source>
</evidence>
<dbReference type="PROSITE" id="PS50011">
    <property type="entry name" value="PROTEIN_KINASE_DOM"/>
    <property type="match status" value="1"/>
</dbReference>
<feature type="region of interest" description="Disordered" evidence="11">
    <location>
        <begin position="1"/>
        <end position="26"/>
    </location>
</feature>
<comment type="caution">
    <text evidence="13">The sequence shown here is derived from an EMBL/GenBank/DDBJ whole genome shotgun (WGS) entry which is preliminary data.</text>
</comment>
<keyword evidence="14" id="KW-1185">Reference proteome</keyword>
<feature type="compositionally biased region" description="Low complexity" evidence="11">
    <location>
        <begin position="470"/>
        <end position="483"/>
    </location>
</feature>
<evidence type="ECO:0000256" key="10">
    <source>
        <dbReference type="PROSITE-ProRule" id="PRU10141"/>
    </source>
</evidence>
<dbReference type="Pfam" id="PF00069">
    <property type="entry name" value="Pkinase"/>
    <property type="match status" value="1"/>
</dbReference>
<comment type="catalytic activity">
    <reaction evidence="8">
        <text>L-threonyl-[protein] + ATP = O-phospho-L-threonyl-[protein] + ADP + H(+)</text>
        <dbReference type="Rhea" id="RHEA:46608"/>
        <dbReference type="Rhea" id="RHEA-COMP:11060"/>
        <dbReference type="Rhea" id="RHEA-COMP:11605"/>
        <dbReference type="ChEBI" id="CHEBI:15378"/>
        <dbReference type="ChEBI" id="CHEBI:30013"/>
        <dbReference type="ChEBI" id="CHEBI:30616"/>
        <dbReference type="ChEBI" id="CHEBI:61977"/>
        <dbReference type="ChEBI" id="CHEBI:456216"/>
        <dbReference type="EC" id="2.7.11.22"/>
    </reaction>
</comment>
<organism evidence="13 14">
    <name type="scientific">Pleodorina starrii</name>
    <dbReference type="NCBI Taxonomy" id="330485"/>
    <lineage>
        <taxon>Eukaryota</taxon>
        <taxon>Viridiplantae</taxon>
        <taxon>Chlorophyta</taxon>
        <taxon>core chlorophytes</taxon>
        <taxon>Chlorophyceae</taxon>
        <taxon>CS clade</taxon>
        <taxon>Chlamydomonadales</taxon>
        <taxon>Volvocaceae</taxon>
        <taxon>Pleodorina</taxon>
    </lineage>
</organism>
<dbReference type="FunFam" id="1.10.510.10:FF:000273">
    <property type="entry name" value="Cyclin-dependent kinase C-2"/>
    <property type="match status" value="1"/>
</dbReference>
<dbReference type="InterPro" id="IPR000719">
    <property type="entry name" value="Prot_kinase_dom"/>
</dbReference>
<dbReference type="FunFam" id="3.30.200.20:FF:000124">
    <property type="entry name" value="Cyclin-dependent kinase 4"/>
    <property type="match status" value="1"/>
</dbReference>
<dbReference type="OrthoDB" id="28397at2759"/>
<dbReference type="PROSITE" id="PS00107">
    <property type="entry name" value="PROTEIN_KINASE_ATP"/>
    <property type="match status" value="1"/>
</dbReference>